<feature type="compositionally biased region" description="Basic and acidic residues" evidence="1">
    <location>
        <begin position="506"/>
        <end position="524"/>
    </location>
</feature>
<dbReference type="EMBL" id="DS995752">
    <property type="protein sequence ID" value="EGE06854.1"/>
    <property type="molecule type" value="Genomic_DNA"/>
</dbReference>
<dbReference type="OrthoDB" id="5397734at2759"/>
<dbReference type="InterPro" id="IPR056009">
    <property type="entry name" value="DUF7587"/>
</dbReference>
<keyword evidence="4" id="KW-1185">Reference proteome</keyword>
<dbReference type="Pfam" id="PF24494">
    <property type="entry name" value="DUF7587"/>
    <property type="match status" value="1"/>
</dbReference>
<reference evidence="4" key="1">
    <citation type="journal article" date="2012" name="MBio">
        <title>Comparative genome analysis of Trichophyton rubrum and related dermatophytes reveals candidate genes involved in infection.</title>
        <authorList>
            <person name="Martinez D.A."/>
            <person name="Oliver B.G."/>
            <person name="Graeser Y."/>
            <person name="Goldberg J.M."/>
            <person name="Li W."/>
            <person name="Martinez-Rossi N.M."/>
            <person name="Monod M."/>
            <person name="Shelest E."/>
            <person name="Barton R.C."/>
            <person name="Birch E."/>
            <person name="Brakhage A.A."/>
            <person name="Chen Z."/>
            <person name="Gurr S.J."/>
            <person name="Heiman D."/>
            <person name="Heitman J."/>
            <person name="Kosti I."/>
            <person name="Rossi A."/>
            <person name="Saif S."/>
            <person name="Samalova M."/>
            <person name="Saunders C.W."/>
            <person name="Shea T."/>
            <person name="Summerbell R.C."/>
            <person name="Xu J."/>
            <person name="Young S."/>
            <person name="Zeng Q."/>
            <person name="Birren B.W."/>
            <person name="Cuomo C.A."/>
            <person name="White T.C."/>
        </authorList>
    </citation>
    <scope>NUCLEOTIDE SEQUENCE [LARGE SCALE GENOMIC DNA]</scope>
    <source>
        <strain evidence="4">ATCC MYA-4606 / CBS 127.97</strain>
    </source>
</reference>
<feature type="compositionally biased region" description="Acidic residues" evidence="1">
    <location>
        <begin position="479"/>
        <end position="505"/>
    </location>
</feature>
<dbReference type="AlphaFoldDB" id="F2PY86"/>
<sequence>MRSRRFKHTQIDWRMSAKIKWNSMMKTFLCVMVRCYTPDWEKFTDLFNIAFANNLKACGFHDGTRTQSLRSQWNHLKHWKDPIWICVNGTPLAQWVGLSLFVEMIERTAHGKVRLFAQRGVDIPHLLAMGKEARLERISSSSSTTPTQTRIQQTPPESPIQIISPVRPQLPPTPHVSDSPVPPLLARENLPSETLTPTQSPSKSASYNLTPSSSLPSPLQSVRPDVTPPPLLFRFWDENSSGMNSADKFVAGMWDLEDSTIPIPDHSTIHPRIISTLVRMHLTRINVSSAFISLSTSPLGVFHRALRAGKANISILDTSKMKQSHLFSVFPFLRHEPIMYGSDGKCRYFGQGEWLVWGVIPSEAILTTFSTDTLSSISTEYPSIGKLLQLHLIKNAKFNRAPLVRKLGSKNIMADMHSGRCMGQFLKLLNVPQSHISTLAMLFATKWSWRSPGDKRAAYLQGVQRGFISAYSLKLPPPDAEDTENEQEEDATGQYYEELESDREDDSTKVDCQDEVQNDARDDVDLASGVADPFSMKRASIAAMLKW</sequence>
<evidence type="ECO:0000313" key="4">
    <source>
        <dbReference type="Proteomes" id="UP000009169"/>
    </source>
</evidence>
<dbReference type="eggNOG" id="ENOG502SXGW">
    <property type="taxonomic scope" value="Eukaryota"/>
</dbReference>
<evidence type="ECO:0000313" key="3">
    <source>
        <dbReference type="EMBL" id="EGE06854.1"/>
    </source>
</evidence>
<feature type="domain" description="DUF7587" evidence="2">
    <location>
        <begin position="228"/>
        <end position="373"/>
    </location>
</feature>
<feature type="compositionally biased region" description="Low complexity" evidence="1">
    <location>
        <begin position="138"/>
        <end position="155"/>
    </location>
</feature>
<proteinExistence type="predicted"/>
<name>F2PY86_TRIEC</name>
<dbReference type="HOGENOM" id="CLU_499854_0_0_1"/>
<feature type="region of interest" description="Disordered" evidence="1">
    <location>
        <begin position="475"/>
        <end position="528"/>
    </location>
</feature>
<protein>
    <recommendedName>
        <fullName evidence="2">DUF7587 domain-containing protein</fullName>
    </recommendedName>
</protein>
<accession>F2PY86</accession>
<evidence type="ECO:0000259" key="2">
    <source>
        <dbReference type="Pfam" id="PF24494"/>
    </source>
</evidence>
<feature type="compositionally biased region" description="Polar residues" evidence="1">
    <location>
        <begin position="191"/>
        <end position="208"/>
    </location>
</feature>
<feature type="compositionally biased region" description="Low complexity" evidence="1">
    <location>
        <begin position="209"/>
        <end position="221"/>
    </location>
</feature>
<dbReference type="VEuPathDB" id="FungiDB:TEQG_05910"/>
<organism evidence="3 4">
    <name type="scientific">Trichophyton equinum (strain ATCC MYA-4606 / CBS 127.97)</name>
    <name type="common">Horse ringworm fungus</name>
    <dbReference type="NCBI Taxonomy" id="559882"/>
    <lineage>
        <taxon>Eukaryota</taxon>
        <taxon>Fungi</taxon>
        <taxon>Dikarya</taxon>
        <taxon>Ascomycota</taxon>
        <taxon>Pezizomycotina</taxon>
        <taxon>Eurotiomycetes</taxon>
        <taxon>Eurotiomycetidae</taxon>
        <taxon>Onygenales</taxon>
        <taxon>Arthrodermataceae</taxon>
        <taxon>Trichophyton</taxon>
    </lineage>
</organism>
<gene>
    <name evidence="3" type="ORF">TEQG_05910</name>
</gene>
<dbReference type="Proteomes" id="UP000009169">
    <property type="component" value="Unassembled WGS sequence"/>
</dbReference>
<evidence type="ECO:0000256" key="1">
    <source>
        <dbReference type="SAM" id="MobiDB-lite"/>
    </source>
</evidence>
<feature type="region of interest" description="Disordered" evidence="1">
    <location>
        <begin position="135"/>
        <end position="223"/>
    </location>
</feature>